<sequence>MIIGIAKPTIPLIVPASSPTRMASAKVAGGSETSQSIALPFANRPHAGRPASWIIPRRGSNLDQAASGASIVAVHEKECARHPAGRCEFRPKATVSAGGRTLMRFILILSILLGLSACGRRAEPIAPVQYWQLASIGGVPFAAPATLGLGIDSYTGRGPCNSFSGALSRTPFPTLTFSPPETTRASCASLALEQLYLGHLQQVNSTIVRPNELVLVTSTGVQLRFVQVAGAP</sequence>
<evidence type="ECO:0000259" key="1">
    <source>
        <dbReference type="Pfam" id="PF03724"/>
    </source>
</evidence>
<keyword evidence="3" id="KW-1185">Reference proteome</keyword>
<dbReference type="OrthoDB" id="7874258at2"/>
<dbReference type="InterPro" id="IPR005184">
    <property type="entry name" value="DUF306_Meta_HslJ"/>
</dbReference>
<evidence type="ECO:0000313" key="3">
    <source>
        <dbReference type="Proteomes" id="UP000314011"/>
    </source>
</evidence>
<dbReference type="EMBL" id="VFFF01000002">
    <property type="protein sequence ID" value="TNY31396.1"/>
    <property type="molecule type" value="Genomic_DNA"/>
</dbReference>
<accession>A0A5C5G9G6</accession>
<reference evidence="2 3" key="1">
    <citation type="submission" date="2019-06" db="EMBL/GenBank/DDBJ databases">
        <title>Genome of new Rhodobacteraceae sp. SM1903.</title>
        <authorList>
            <person name="Ren X."/>
        </authorList>
    </citation>
    <scope>NUCLEOTIDE SEQUENCE [LARGE SCALE GENOMIC DNA]</scope>
    <source>
        <strain evidence="2 3">SM1903</strain>
    </source>
</reference>
<dbReference type="Proteomes" id="UP000314011">
    <property type="component" value="Unassembled WGS sequence"/>
</dbReference>
<proteinExistence type="predicted"/>
<protein>
    <submittedName>
        <fullName evidence="2">META domain-containing protein</fullName>
    </submittedName>
</protein>
<dbReference type="InterPro" id="IPR038670">
    <property type="entry name" value="HslJ-like_sf"/>
</dbReference>
<dbReference type="AlphaFoldDB" id="A0A5C5G9G6"/>
<dbReference type="Gene3D" id="2.40.128.270">
    <property type="match status" value="1"/>
</dbReference>
<comment type="caution">
    <text evidence="2">The sequence shown here is derived from an EMBL/GenBank/DDBJ whole genome shotgun (WGS) entry which is preliminary data.</text>
</comment>
<dbReference type="Pfam" id="PF03724">
    <property type="entry name" value="META"/>
    <property type="match status" value="1"/>
</dbReference>
<organism evidence="2 3">
    <name type="scientific">Pelagovum pacificum</name>
    <dbReference type="NCBI Taxonomy" id="2588711"/>
    <lineage>
        <taxon>Bacteria</taxon>
        <taxon>Pseudomonadati</taxon>
        <taxon>Pseudomonadota</taxon>
        <taxon>Alphaproteobacteria</taxon>
        <taxon>Rhodobacterales</taxon>
        <taxon>Paracoccaceae</taxon>
        <taxon>Pelagovum</taxon>
    </lineage>
</organism>
<gene>
    <name evidence="2" type="ORF">FHY64_15370</name>
</gene>
<feature type="domain" description="DUF306" evidence="1">
    <location>
        <begin position="129"/>
        <end position="225"/>
    </location>
</feature>
<name>A0A5C5G9G6_9RHOB</name>
<evidence type="ECO:0000313" key="2">
    <source>
        <dbReference type="EMBL" id="TNY31396.1"/>
    </source>
</evidence>